<name>A4A155_9BACT</name>
<reference evidence="1 2" key="1">
    <citation type="submission" date="2006-02" db="EMBL/GenBank/DDBJ databases">
        <authorList>
            <person name="Amann R."/>
            <person name="Ferriera S."/>
            <person name="Johnson J."/>
            <person name="Kravitz S."/>
            <person name="Halpern A."/>
            <person name="Remington K."/>
            <person name="Beeson K."/>
            <person name="Tran B."/>
            <person name="Rogers Y.-H."/>
            <person name="Friedman R."/>
            <person name="Venter J.C."/>
        </authorList>
    </citation>
    <scope>NUCLEOTIDE SEQUENCE [LARGE SCALE GENOMIC DNA]</scope>
    <source>
        <strain evidence="1 2">DSM 3645</strain>
    </source>
</reference>
<gene>
    <name evidence="1" type="ORF">DSM3645_06629</name>
</gene>
<sequence length="88" mass="10019">MFQKLQSLRLHSVNLIEHSLAGFFESVGQLLREFPPLLELIRMNSMGPIPERRGVLLEILPSFSMAHFGGDVYGKQTTIPVTNERPKR</sequence>
<organism evidence="1 2">
    <name type="scientific">Blastopirellula marina DSM 3645</name>
    <dbReference type="NCBI Taxonomy" id="314230"/>
    <lineage>
        <taxon>Bacteria</taxon>
        <taxon>Pseudomonadati</taxon>
        <taxon>Planctomycetota</taxon>
        <taxon>Planctomycetia</taxon>
        <taxon>Pirellulales</taxon>
        <taxon>Pirellulaceae</taxon>
        <taxon>Blastopirellula</taxon>
    </lineage>
</organism>
<accession>A4A155</accession>
<proteinExistence type="predicted"/>
<evidence type="ECO:0000313" key="2">
    <source>
        <dbReference type="Proteomes" id="UP000004358"/>
    </source>
</evidence>
<protein>
    <submittedName>
        <fullName evidence="1">Uncharacterized protein</fullName>
    </submittedName>
</protein>
<dbReference type="AlphaFoldDB" id="A4A155"/>
<dbReference type="Proteomes" id="UP000004358">
    <property type="component" value="Unassembled WGS sequence"/>
</dbReference>
<evidence type="ECO:0000313" key="1">
    <source>
        <dbReference type="EMBL" id="EAQ77515.1"/>
    </source>
</evidence>
<dbReference type="HOGENOM" id="CLU_2462920_0_0_0"/>
<dbReference type="STRING" id="314230.DSM3645_06629"/>
<comment type="caution">
    <text evidence="1">The sequence shown here is derived from an EMBL/GenBank/DDBJ whole genome shotgun (WGS) entry which is preliminary data.</text>
</comment>
<dbReference type="EMBL" id="AANZ01000032">
    <property type="protein sequence ID" value="EAQ77515.1"/>
    <property type="molecule type" value="Genomic_DNA"/>
</dbReference>